<dbReference type="OrthoDB" id="9806511at2"/>
<evidence type="ECO:0000313" key="1">
    <source>
        <dbReference type="EMBL" id="OIN10442.1"/>
    </source>
</evidence>
<keyword evidence="2" id="KW-1185">Reference proteome</keyword>
<comment type="caution">
    <text evidence="1">The sequence shown here is derived from an EMBL/GenBank/DDBJ whole genome shotgun (WGS) entry which is preliminary data.</text>
</comment>
<dbReference type="RefSeq" id="WP_071472415.1">
    <property type="nucleotide sequence ID" value="NZ_MDKE01000015.1"/>
</dbReference>
<dbReference type="Gene3D" id="3.30.310.50">
    <property type="entry name" value="Alpha-D-phosphohexomutase, C-terminal domain"/>
    <property type="match status" value="1"/>
</dbReference>
<dbReference type="PIRSF" id="PIRSF028291">
    <property type="entry name" value="UCP028291"/>
    <property type="match status" value="1"/>
</dbReference>
<evidence type="ECO:0008006" key="3">
    <source>
        <dbReference type="Google" id="ProtNLM"/>
    </source>
</evidence>
<protein>
    <recommendedName>
        <fullName evidence="3">2,4-dihydroxyhept-2-ene-1,7-dioic acid aldolase</fullName>
    </recommendedName>
</protein>
<organism evidence="1 2">
    <name type="scientific">Oceanisphaera psychrotolerans</name>
    <dbReference type="NCBI Taxonomy" id="1414654"/>
    <lineage>
        <taxon>Bacteria</taxon>
        <taxon>Pseudomonadati</taxon>
        <taxon>Pseudomonadota</taxon>
        <taxon>Gammaproteobacteria</taxon>
        <taxon>Aeromonadales</taxon>
        <taxon>Aeromonadaceae</taxon>
        <taxon>Oceanisphaera</taxon>
    </lineage>
</organism>
<name>A0A1J4QHJ0_9GAMM</name>
<gene>
    <name evidence="1" type="ORF">BFR47_12985</name>
</gene>
<sequence>MFESSTFINTGDGSKYLRHLCKHFNHKVEASWTDSEGEIHFDIGRCTLAANADTLSIHCCAEDEARLEELKEVIKSHFDRFARREHHVLDWPPV</sequence>
<dbReference type="AlphaFoldDB" id="A0A1J4QHJ0"/>
<accession>A0A1J4QHJ0</accession>
<proteinExistence type="predicted"/>
<evidence type="ECO:0000313" key="2">
    <source>
        <dbReference type="Proteomes" id="UP000243073"/>
    </source>
</evidence>
<dbReference type="EMBL" id="MDKE01000015">
    <property type="protein sequence ID" value="OIN10442.1"/>
    <property type="molecule type" value="Genomic_DNA"/>
</dbReference>
<dbReference type="STRING" id="1414654.BFR47_12985"/>
<reference evidence="1 2" key="1">
    <citation type="submission" date="2016-07" db="EMBL/GenBank/DDBJ databases">
        <title>Draft Genome Sequence of Oceanisphaera psychrotolerans, isolated from coastal sediment samples.</title>
        <authorList>
            <person name="Zhuo S."/>
            <person name="Ruan Z."/>
        </authorList>
    </citation>
    <scope>NUCLEOTIDE SEQUENCE [LARGE SCALE GENOMIC DNA]</scope>
    <source>
        <strain evidence="1 2">LAM-WHM-ZC</strain>
    </source>
</reference>
<dbReference type="Pfam" id="PF09981">
    <property type="entry name" value="DUF2218"/>
    <property type="match status" value="1"/>
</dbReference>
<dbReference type="InterPro" id="IPR014543">
    <property type="entry name" value="UCP028291"/>
</dbReference>
<dbReference type="Proteomes" id="UP000243073">
    <property type="component" value="Unassembled WGS sequence"/>
</dbReference>